<dbReference type="PANTHER" id="PTHR39332">
    <property type="entry name" value="BLL4707 PROTEIN"/>
    <property type="match status" value="1"/>
</dbReference>
<dbReference type="Gene3D" id="3.30.530.20">
    <property type="match status" value="1"/>
</dbReference>
<name>A0A7I7WSX6_MYCGU</name>
<dbReference type="RefSeq" id="WP_163689507.1">
    <property type="nucleotide sequence ID" value="NZ_AP022608.1"/>
</dbReference>
<dbReference type="InterPro" id="IPR023393">
    <property type="entry name" value="START-like_dom_sf"/>
</dbReference>
<accession>A0A7I7WSX6</accession>
<dbReference type="InterPro" id="IPR019587">
    <property type="entry name" value="Polyketide_cyclase/dehydratase"/>
</dbReference>
<dbReference type="Pfam" id="PF10604">
    <property type="entry name" value="Polyketide_cyc2"/>
    <property type="match status" value="1"/>
</dbReference>
<evidence type="ECO:0000313" key="2">
    <source>
        <dbReference type="Proteomes" id="UP000466187"/>
    </source>
</evidence>
<reference evidence="1 2" key="1">
    <citation type="journal article" date="2019" name="Emerg. Microbes Infect.">
        <title>Comprehensive subspecies identification of 175 nontuberculous mycobacteria species based on 7547 genomic profiles.</title>
        <authorList>
            <person name="Matsumoto Y."/>
            <person name="Kinjo T."/>
            <person name="Motooka D."/>
            <person name="Nabeya D."/>
            <person name="Jung N."/>
            <person name="Uechi K."/>
            <person name="Horii T."/>
            <person name="Iida T."/>
            <person name="Fujita J."/>
            <person name="Nakamura S."/>
        </authorList>
    </citation>
    <scope>NUCLEOTIDE SEQUENCE [LARGE SCALE GENOMIC DNA]</scope>
    <source>
        <strain evidence="1 2">JCM 12688</strain>
    </source>
</reference>
<evidence type="ECO:0000313" key="1">
    <source>
        <dbReference type="EMBL" id="BBZ20776.1"/>
    </source>
</evidence>
<dbReference type="PANTHER" id="PTHR39332:SF7">
    <property type="entry name" value="SRPBCC FAMILY PROTEIN"/>
    <property type="match status" value="1"/>
</dbReference>
<dbReference type="AlphaFoldDB" id="A0A7I7WSX6"/>
<dbReference type="EMBL" id="AP022608">
    <property type="protein sequence ID" value="BBZ20776.1"/>
    <property type="molecule type" value="Genomic_DNA"/>
</dbReference>
<proteinExistence type="predicted"/>
<dbReference type="CDD" id="cd07821">
    <property type="entry name" value="PYR_PYL_RCAR_like"/>
    <property type="match status" value="1"/>
</dbReference>
<gene>
    <name evidence="1" type="ORF">MGAD_51110</name>
</gene>
<dbReference type="Proteomes" id="UP000466187">
    <property type="component" value="Chromosome"/>
</dbReference>
<evidence type="ECO:0008006" key="3">
    <source>
        <dbReference type="Google" id="ProtNLM"/>
    </source>
</evidence>
<protein>
    <recommendedName>
        <fullName evidence="3">MxaD family protein</fullName>
    </recommendedName>
</protein>
<sequence length="145" mass="15186">MPQLAITKHVDAIPATVWAILADFADVNWIPVAGVVEVEGEGIGMRRLIHGSGAKPVAETLTSLNPARMELGYSIADNPLPVARFDALVSVRPAGDAATTVTWNVDYDPAGTTEADHSAARDAVEAVYGMMAGWLADASSAREAT</sequence>
<dbReference type="SUPFAM" id="SSF55961">
    <property type="entry name" value="Bet v1-like"/>
    <property type="match status" value="1"/>
</dbReference>
<organism evidence="1 2">
    <name type="scientific">Mycolicibacterium gadium</name>
    <name type="common">Mycobacterium gadium</name>
    <dbReference type="NCBI Taxonomy" id="1794"/>
    <lineage>
        <taxon>Bacteria</taxon>
        <taxon>Bacillati</taxon>
        <taxon>Actinomycetota</taxon>
        <taxon>Actinomycetes</taxon>
        <taxon>Mycobacteriales</taxon>
        <taxon>Mycobacteriaceae</taxon>
        <taxon>Mycolicibacterium</taxon>
    </lineage>
</organism>
<dbReference type="KEGG" id="mgad:MGAD_51110"/>